<keyword evidence="2" id="KW-1185">Reference proteome</keyword>
<sequence>MLPISCKTVKDIVAIAALVADLVTALSETKGSAAKYRSFFRELEAMRVVLEAVSREAKRCTDVKLRAIIVEEVDHCCNHVREAAQSIAKFTPLGQDPPVGRLNKVRLDRLWYKIEWRAVKQKDIDNFERQLSASRGKLTMYLAIMNSHNARSVSRALSNHVKAAAAAVATRSTAMSRVIGNNTSLLGNWMLHIFIRKLPPAN</sequence>
<reference evidence="1" key="2">
    <citation type="journal article" date="2022" name="New Phytol.">
        <title>Evolutionary transition to the ectomycorrhizal habit in the genomes of a hyperdiverse lineage of mushroom-forming fungi.</title>
        <authorList>
            <person name="Looney B."/>
            <person name="Miyauchi S."/>
            <person name="Morin E."/>
            <person name="Drula E."/>
            <person name="Courty P.E."/>
            <person name="Kohler A."/>
            <person name="Kuo A."/>
            <person name="LaButti K."/>
            <person name="Pangilinan J."/>
            <person name="Lipzen A."/>
            <person name="Riley R."/>
            <person name="Andreopoulos W."/>
            <person name="He G."/>
            <person name="Johnson J."/>
            <person name="Nolan M."/>
            <person name="Tritt A."/>
            <person name="Barry K.W."/>
            <person name="Grigoriev I.V."/>
            <person name="Nagy L.G."/>
            <person name="Hibbett D."/>
            <person name="Henrissat B."/>
            <person name="Matheny P.B."/>
            <person name="Labbe J."/>
            <person name="Martin F.M."/>
        </authorList>
    </citation>
    <scope>NUCLEOTIDE SEQUENCE</scope>
    <source>
        <strain evidence="1">EC-137</strain>
    </source>
</reference>
<dbReference type="Proteomes" id="UP000814128">
    <property type="component" value="Unassembled WGS sequence"/>
</dbReference>
<name>A0ACB8QFU2_9AGAM</name>
<dbReference type="EMBL" id="MU273636">
    <property type="protein sequence ID" value="KAI0030171.1"/>
    <property type="molecule type" value="Genomic_DNA"/>
</dbReference>
<proteinExistence type="predicted"/>
<accession>A0ACB8QFU2</accession>
<protein>
    <submittedName>
        <fullName evidence="1">Uncharacterized protein</fullName>
    </submittedName>
</protein>
<comment type="caution">
    <text evidence="1">The sequence shown here is derived from an EMBL/GenBank/DDBJ whole genome shotgun (WGS) entry which is preliminary data.</text>
</comment>
<evidence type="ECO:0000313" key="2">
    <source>
        <dbReference type="Proteomes" id="UP000814128"/>
    </source>
</evidence>
<evidence type="ECO:0000313" key="1">
    <source>
        <dbReference type="EMBL" id="KAI0030171.1"/>
    </source>
</evidence>
<gene>
    <name evidence="1" type="ORF">K488DRAFT_72403</name>
</gene>
<reference evidence="1" key="1">
    <citation type="submission" date="2021-02" db="EMBL/GenBank/DDBJ databases">
        <authorList>
            <consortium name="DOE Joint Genome Institute"/>
            <person name="Ahrendt S."/>
            <person name="Looney B.P."/>
            <person name="Miyauchi S."/>
            <person name="Morin E."/>
            <person name="Drula E."/>
            <person name="Courty P.E."/>
            <person name="Chicoki N."/>
            <person name="Fauchery L."/>
            <person name="Kohler A."/>
            <person name="Kuo A."/>
            <person name="Labutti K."/>
            <person name="Pangilinan J."/>
            <person name="Lipzen A."/>
            <person name="Riley R."/>
            <person name="Andreopoulos W."/>
            <person name="He G."/>
            <person name="Johnson J."/>
            <person name="Barry K.W."/>
            <person name="Grigoriev I.V."/>
            <person name="Nagy L."/>
            <person name="Hibbett D."/>
            <person name="Henrissat B."/>
            <person name="Matheny P.B."/>
            <person name="Labbe J."/>
            <person name="Martin F."/>
        </authorList>
    </citation>
    <scope>NUCLEOTIDE SEQUENCE</scope>
    <source>
        <strain evidence="1">EC-137</strain>
    </source>
</reference>
<organism evidence="1 2">
    <name type="scientific">Vararia minispora EC-137</name>
    <dbReference type="NCBI Taxonomy" id="1314806"/>
    <lineage>
        <taxon>Eukaryota</taxon>
        <taxon>Fungi</taxon>
        <taxon>Dikarya</taxon>
        <taxon>Basidiomycota</taxon>
        <taxon>Agaricomycotina</taxon>
        <taxon>Agaricomycetes</taxon>
        <taxon>Russulales</taxon>
        <taxon>Lachnocladiaceae</taxon>
        <taxon>Vararia</taxon>
    </lineage>
</organism>